<feature type="domain" description="AP complex mu/sigma subunit" evidence="10">
    <location>
        <begin position="3"/>
        <end position="134"/>
    </location>
</feature>
<evidence type="ECO:0000256" key="8">
    <source>
        <dbReference type="ARBA" id="ARBA00023329"/>
    </source>
</evidence>
<dbReference type="InterPro" id="IPR022775">
    <property type="entry name" value="AP_mu_sigma_su"/>
</dbReference>
<sequence>MAIDYMFLVSRQGKVRLSKWFVTMATKDKQKIIKDVTALVLARRSRMCNVVEYKDTRIIYRRYASLFFVAAIESLENELLTLELIHRYVEVLDRYFGNVCELDLIFNFHKAYFILDEILIAGEMQESSKKAVLRSGGRGGARVEESDWVLSV</sequence>
<dbReference type="AlphaFoldDB" id="A0A1Y2I3D1"/>
<dbReference type="CDD" id="cd14831">
    <property type="entry name" value="AP1_sigma"/>
    <property type="match status" value="1"/>
</dbReference>
<dbReference type="FunFam" id="3.30.450.60:FF:000007">
    <property type="entry name" value="AP complex subunit sigma"/>
    <property type="match status" value="1"/>
</dbReference>
<evidence type="ECO:0000256" key="4">
    <source>
        <dbReference type="ARBA" id="ARBA00022448"/>
    </source>
</evidence>
<keyword evidence="12" id="KW-1185">Reference proteome</keyword>
<dbReference type="PANTHER" id="PTHR11753">
    <property type="entry name" value="ADAPTOR COMPLEXES SMALL SUBUNIT FAMILY"/>
    <property type="match status" value="1"/>
</dbReference>
<dbReference type="EMBL" id="MCFL01000002">
    <property type="protein sequence ID" value="ORZ40734.1"/>
    <property type="molecule type" value="Genomic_DNA"/>
</dbReference>
<dbReference type="Proteomes" id="UP000193411">
    <property type="component" value="Unassembled WGS sequence"/>
</dbReference>
<dbReference type="OrthoDB" id="371463at2759"/>
<evidence type="ECO:0000259" key="10">
    <source>
        <dbReference type="Pfam" id="PF01217"/>
    </source>
</evidence>
<evidence type="ECO:0000256" key="6">
    <source>
        <dbReference type="ARBA" id="ARBA00023034"/>
    </source>
</evidence>
<dbReference type="PIRSF" id="PIRSF015588">
    <property type="entry name" value="AP_complex_sigma"/>
    <property type="match status" value="1"/>
</dbReference>
<dbReference type="GO" id="GO:0005829">
    <property type="term" value="C:cytosol"/>
    <property type="evidence" value="ECO:0007669"/>
    <property type="project" value="GOC"/>
</dbReference>
<keyword evidence="5 9" id="KW-0653">Protein transport</keyword>
<comment type="caution">
    <text evidence="11">The sequence shown here is derived from an EMBL/GenBank/DDBJ whole genome shotgun (WGS) entry which is preliminary data.</text>
</comment>
<evidence type="ECO:0000256" key="3">
    <source>
        <dbReference type="ARBA" id="ARBA00006972"/>
    </source>
</evidence>
<protein>
    <recommendedName>
        <fullName evidence="9">AP complex subunit sigma</fullName>
    </recommendedName>
</protein>
<keyword evidence="6" id="KW-0333">Golgi apparatus</keyword>
<evidence type="ECO:0000256" key="9">
    <source>
        <dbReference type="PIRNR" id="PIRNR015588"/>
    </source>
</evidence>
<dbReference type="SUPFAM" id="SSF64356">
    <property type="entry name" value="SNARE-like"/>
    <property type="match status" value="1"/>
</dbReference>
<keyword evidence="4 9" id="KW-0813">Transport</keyword>
<evidence type="ECO:0000256" key="7">
    <source>
        <dbReference type="ARBA" id="ARBA00023136"/>
    </source>
</evidence>
<name>A0A1Y2I3D1_9FUNG</name>
<accession>A0A1Y2I3D1</accession>
<comment type="similarity">
    <text evidence="3 9">Belongs to the adaptor complexes small subunit family.</text>
</comment>
<evidence type="ECO:0000256" key="1">
    <source>
        <dbReference type="ARBA" id="ARBA00004555"/>
    </source>
</evidence>
<gene>
    <name evidence="11" type="ORF">BCR44DRAFT_1423684</name>
</gene>
<dbReference type="InterPro" id="IPR011012">
    <property type="entry name" value="Longin-like_dom_sf"/>
</dbReference>
<dbReference type="GO" id="GO:0016482">
    <property type="term" value="P:cytosolic transport"/>
    <property type="evidence" value="ECO:0007669"/>
    <property type="project" value="UniProtKB-ARBA"/>
</dbReference>
<dbReference type="InterPro" id="IPR044733">
    <property type="entry name" value="AP1_sigma"/>
</dbReference>
<evidence type="ECO:0000256" key="5">
    <source>
        <dbReference type="ARBA" id="ARBA00022927"/>
    </source>
</evidence>
<organism evidence="11 12">
    <name type="scientific">Catenaria anguillulae PL171</name>
    <dbReference type="NCBI Taxonomy" id="765915"/>
    <lineage>
        <taxon>Eukaryota</taxon>
        <taxon>Fungi</taxon>
        <taxon>Fungi incertae sedis</taxon>
        <taxon>Blastocladiomycota</taxon>
        <taxon>Blastocladiomycetes</taxon>
        <taxon>Blastocladiales</taxon>
        <taxon>Catenariaceae</taxon>
        <taxon>Catenaria</taxon>
    </lineage>
</organism>
<keyword evidence="7 9" id="KW-0472">Membrane</keyword>
<dbReference type="Pfam" id="PF01217">
    <property type="entry name" value="Clat_adaptor_s"/>
    <property type="match status" value="1"/>
</dbReference>
<dbReference type="GO" id="GO:0035615">
    <property type="term" value="F:clathrin adaptor activity"/>
    <property type="evidence" value="ECO:0007669"/>
    <property type="project" value="InterPro"/>
</dbReference>
<dbReference type="Gene3D" id="3.30.450.60">
    <property type="match status" value="1"/>
</dbReference>
<keyword evidence="8" id="KW-0968">Cytoplasmic vesicle</keyword>
<evidence type="ECO:0000313" key="11">
    <source>
        <dbReference type="EMBL" id="ORZ40734.1"/>
    </source>
</evidence>
<reference evidence="11 12" key="1">
    <citation type="submission" date="2016-07" db="EMBL/GenBank/DDBJ databases">
        <title>Pervasive Adenine N6-methylation of Active Genes in Fungi.</title>
        <authorList>
            <consortium name="DOE Joint Genome Institute"/>
            <person name="Mondo S.J."/>
            <person name="Dannebaum R.O."/>
            <person name="Kuo R.C."/>
            <person name="Labutti K."/>
            <person name="Haridas S."/>
            <person name="Kuo A."/>
            <person name="Salamov A."/>
            <person name="Ahrendt S.R."/>
            <person name="Lipzen A."/>
            <person name="Sullivan W."/>
            <person name="Andreopoulos W.B."/>
            <person name="Clum A."/>
            <person name="Lindquist E."/>
            <person name="Daum C."/>
            <person name="Ramamoorthy G.K."/>
            <person name="Gryganskyi A."/>
            <person name="Culley D."/>
            <person name="Magnuson J.K."/>
            <person name="James T.Y."/>
            <person name="O'Malley M.A."/>
            <person name="Stajich J.E."/>
            <person name="Spatafora J.W."/>
            <person name="Visel A."/>
            <person name="Grigoriev I.V."/>
        </authorList>
    </citation>
    <scope>NUCLEOTIDE SEQUENCE [LARGE SCALE GENOMIC DNA]</scope>
    <source>
        <strain evidence="11 12">PL171</strain>
    </source>
</reference>
<dbReference type="GO" id="GO:0006886">
    <property type="term" value="P:intracellular protein transport"/>
    <property type="evidence" value="ECO:0007669"/>
    <property type="project" value="UniProtKB-UniRule"/>
</dbReference>
<dbReference type="InterPro" id="IPR016635">
    <property type="entry name" value="AP_complex_ssu"/>
</dbReference>
<dbReference type="STRING" id="765915.A0A1Y2I3D1"/>
<evidence type="ECO:0000256" key="2">
    <source>
        <dbReference type="ARBA" id="ARBA00004640"/>
    </source>
</evidence>
<comment type="subcellular location">
    <subcellularLocation>
        <location evidence="2">Cytoplasmic vesicle</location>
        <location evidence="2">Clathrin-coated vesicle membrane</location>
    </subcellularLocation>
    <subcellularLocation>
        <location evidence="1">Golgi apparatus</location>
    </subcellularLocation>
</comment>
<dbReference type="GO" id="GO:0030121">
    <property type="term" value="C:AP-1 adaptor complex"/>
    <property type="evidence" value="ECO:0007669"/>
    <property type="project" value="InterPro"/>
</dbReference>
<proteinExistence type="inferred from homology"/>
<evidence type="ECO:0000313" key="12">
    <source>
        <dbReference type="Proteomes" id="UP000193411"/>
    </source>
</evidence>